<evidence type="ECO:0000313" key="2">
    <source>
        <dbReference type="Proteomes" id="UP000245207"/>
    </source>
</evidence>
<dbReference type="Gene3D" id="1.10.600.10">
    <property type="entry name" value="Farnesyl Diphosphate Synthase"/>
    <property type="match status" value="1"/>
</dbReference>
<reference evidence="1 2" key="1">
    <citation type="journal article" date="2018" name="Mol. Plant">
        <title>The genome of Artemisia annua provides insight into the evolution of Asteraceae family and artemisinin biosynthesis.</title>
        <authorList>
            <person name="Shen Q."/>
            <person name="Zhang L."/>
            <person name="Liao Z."/>
            <person name="Wang S."/>
            <person name="Yan T."/>
            <person name="Shi P."/>
            <person name="Liu M."/>
            <person name="Fu X."/>
            <person name="Pan Q."/>
            <person name="Wang Y."/>
            <person name="Lv Z."/>
            <person name="Lu X."/>
            <person name="Zhang F."/>
            <person name="Jiang W."/>
            <person name="Ma Y."/>
            <person name="Chen M."/>
            <person name="Hao X."/>
            <person name="Li L."/>
            <person name="Tang Y."/>
            <person name="Lv G."/>
            <person name="Zhou Y."/>
            <person name="Sun X."/>
            <person name="Brodelius P.E."/>
            <person name="Rose J.K.C."/>
            <person name="Tang K."/>
        </authorList>
    </citation>
    <scope>NUCLEOTIDE SEQUENCE [LARGE SCALE GENOMIC DNA]</scope>
    <source>
        <strain evidence="2">cv. Huhao1</strain>
        <tissue evidence="1">Leaf</tissue>
    </source>
</reference>
<dbReference type="SUPFAM" id="SSF48576">
    <property type="entry name" value="Terpenoid synthases"/>
    <property type="match status" value="1"/>
</dbReference>
<name>A0A2U1LI99_ARTAN</name>
<sequence length="190" mass="21828">MLEAPNDHTAKQNVCKSNIRTRQSWQHGQIVKRHIPGLELSFSRSLSGQVFKVAWAPNQRVIFVNISQGDRAPSLHLICISLKLYHCQRDMLWFVKLLFERERDLSVTGVDAYMKTFGMSENIAIDEVKKMVENAWKDINEGCLSRGMFQFWANYAKFSKIWYQSPSFKGCGDGGGRHTRIVKNVFAVNV</sequence>
<dbReference type="OrthoDB" id="1877784at2759"/>
<keyword evidence="1" id="KW-0808">Transferase</keyword>
<organism evidence="1 2">
    <name type="scientific">Artemisia annua</name>
    <name type="common">Sweet wormwood</name>
    <dbReference type="NCBI Taxonomy" id="35608"/>
    <lineage>
        <taxon>Eukaryota</taxon>
        <taxon>Viridiplantae</taxon>
        <taxon>Streptophyta</taxon>
        <taxon>Embryophyta</taxon>
        <taxon>Tracheophyta</taxon>
        <taxon>Spermatophyta</taxon>
        <taxon>Magnoliopsida</taxon>
        <taxon>eudicotyledons</taxon>
        <taxon>Gunneridae</taxon>
        <taxon>Pentapetalae</taxon>
        <taxon>asterids</taxon>
        <taxon>campanulids</taxon>
        <taxon>Asterales</taxon>
        <taxon>Asteraceae</taxon>
        <taxon>Asteroideae</taxon>
        <taxon>Anthemideae</taxon>
        <taxon>Artemisiinae</taxon>
        <taxon>Artemisia</taxon>
    </lineage>
</organism>
<keyword evidence="2" id="KW-1185">Reference proteome</keyword>
<dbReference type="GO" id="GO:0016740">
    <property type="term" value="F:transferase activity"/>
    <property type="evidence" value="ECO:0007669"/>
    <property type="project" value="UniProtKB-KW"/>
</dbReference>
<gene>
    <name evidence="1" type="ORF">CTI12_AA488290</name>
</gene>
<protein>
    <submittedName>
        <fullName evidence="1">Terpenoid cyclases/protein prenyltransferase alpha-alpha toroid</fullName>
    </submittedName>
</protein>
<dbReference type="EMBL" id="PKPP01009247">
    <property type="protein sequence ID" value="PWA48708.1"/>
    <property type="molecule type" value="Genomic_DNA"/>
</dbReference>
<proteinExistence type="predicted"/>
<dbReference type="Pfam" id="PF19086">
    <property type="entry name" value="Terpene_syn_C_2"/>
    <property type="match status" value="1"/>
</dbReference>
<dbReference type="Proteomes" id="UP000245207">
    <property type="component" value="Unassembled WGS sequence"/>
</dbReference>
<comment type="caution">
    <text evidence="1">The sequence shown here is derived from an EMBL/GenBank/DDBJ whole genome shotgun (WGS) entry which is preliminary data.</text>
</comment>
<accession>A0A2U1LI99</accession>
<evidence type="ECO:0000313" key="1">
    <source>
        <dbReference type="EMBL" id="PWA48708.1"/>
    </source>
</evidence>
<dbReference type="InterPro" id="IPR008949">
    <property type="entry name" value="Isoprenoid_synthase_dom_sf"/>
</dbReference>
<dbReference type="AlphaFoldDB" id="A0A2U1LI99"/>